<dbReference type="InterPro" id="IPR006915">
    <property type="entry name" value="DUF637_hemagglutn_put"/>
</dbReference>
<comment type="caution">
    <text evidence="4">The sequence shown here is derived from an EMBL/GenBank/DDBJ whole genome shotgun (WGS) entry which is preliminary data.</text>
</comment>
<feature type="transmembrane region" description="Helical" evidence="1">
    <location>
        <begin position="672"/>
        <end position="693"/>
    </location>
</feature>
<dbReference type="InterPro" id="IPR025968">
    <property type="entry name" value="YwqJ_deaminase"/>
</dbReference>
<feature type="domain" description="DUF637" evidence="3">
    <location>
        <begin position="679"/>
        <end position="839"/>
    </location>
</feature>
<accession>A0AA37T4A2</accession>
<keyword evidence="1" id="KW-1133">Transmembrane helix</keyword>
<keyword evidence="1" id="KW-0472">Membrane</keyword>
<dbReference type="Pfam" id="PF13332">
    <property type="entry name" value="Fil_haemagg_2"/>
    <property type="match status" value="2"/>
</dbReference>
<keyword evidence="5" id="KW-1185">Reference proteome</keyword>
<feature type="chain" id="PRO_5041307164" description="DUF637 domain-containing protein" evidence="2">
    <location>
        <begin position="35"/>
        <end position="1352"/>
    </location>
</feature>
<feature type="transmembrane region" description="Helical" evidence="1">
    <location>
        <begin position="638"/>
        <end position="660"/>
    </location>
</feature>
<reference evidence="4 5" key="1">
    <citation type="journal article" date="2014" name="Int. J. Syst. Evol. Microbiol.">
        <title>Complete genome sequence of Corynebacterium casei LMG S-19264T (=DSM 44701T), isolated from a smear-ripened cheese.</title>
        <authorList>
            <consortium name="US DOE Joint Genome Institute (JGI-PGF)"/>
            <person name="Walter F."/>
            <person name="Albersmeier A."/>
            <person name="Kalinowski J."/>
            <person name="Ruckert C."/>
        </authorList>
    </citation>
    <scope>NUCLEOTIDE SEQUENCE [LARGE SCALE GENOMIC DNA]</scope>
    <source>
        <strain evidence="4 5">NBRC 110095</strain>
    </source>
</reference>
<dbReference type="RefSeq" id="WP_232592368.1">
    <property type="nucleotide sequence ID" value="NZ_BSPD01000020.1"/>
</dbReference>
<evidence type="ECO:0000259" key="3">
    <source>
        <dbReference type="Pfam" id="PF04830"/>
    </source>
</evidence>
<dbReference type="Proteomes" id="UP001156870">
    <property type="component" value="Unassembled WGS sequence"/>
</dbReference>
<protein>
    <recommendedName>
        <fullName evidence="3">DUF637 domain-containing protein</fullName>
    </recommendedName>
</protein>
<evidence type="ECO:0000313" key="5">
    <source>
        <dbReference type="Proteomes" id="UP001156870"/>
    </source>
</evidence>
<keyword evidence="1" id="KW-0812">Transmembrane</keyword>
<name>A0AA37T4A2_9GAMM</name>
<dbReference type="Pfam" id="PF04830">
    <property type="entry name" value="DUF637"/>
    <property type="match status" value="1"/>
</dbReference>
<dbReference type="GO" id="GO:0003824">
    <property type="term" value="F:catalytic activity"/>
    <property type="evidence" value="ECO:0007669"/>
    <property type="project" value="UniProtKB-ARBA"/>
</dbReference>
<sequence>MTSKSNSAQFSVSLKIIACALSFLMVFQSTVAVAANLPNSAIEEDIRSNPIFRWLDNMSYLYQADDYVETLAPQGATTIEYFWQRLFNNYQAGLGNPNYVPISVGDGLTTIIPIFDSAKSLGTPLVQSRYVRQQVRGLLGRTLIDSDKPEYTNERAQLNTLYNNAYNYARANQKQFGDVLGFQQDGVIESDMIWPEYRTLFGQRVVVPIVYLSQDTIDKRKVDGHVVEFNNVVEFSDLAVDGVNLQFGRNAVLNVAGSLLNNSGSFNGSGDLTIIAEQLSNLQGDITAQRNLNMVVEGGLYNASGLLSSGEDMYISAGDFQSETLVHLFDNGDSRGGVFGEVAEITSENGSVNLRTSNDINLIGTQVRAGQNIRFGASGNINIGSSSYSTYDDLSGRTRWRNYERSSTEYLTSSLSAKESIELIASGEIKIDAADIIADEGHIEILAGLGITIEDDLRSEQFYREGKFGKKSVTESTYQTVAIRSLLDAGKNIRLHAEFGDITLRATDIRSNEGASVTADNGQVKLLVTKETDHYSYSSIAKRLFTVKTVNRGHNIENVVHTTIVGGFEANALYGLNVEYEGDPNLTFDEQLNELEKMPGLAPWVKEAKRHAELNNVDWTLVEAEYKKWNDSSTTLNAAALAIITIVVAIVTAGAGAAMIGAAGTTAGTTTALGAAMNAGFTAMINTATIAMANVTVNGGNPEDIFRAGFEAVHSEEGARTIATSAVTAGALQAIDAQFFEVARGSELSLADQMLQVVTHSAVNAGINTIVNGGGFEESFIQALAQNSINLLGQNATKRILNSNELGDALKNILSASNSCIVGAATAGLQGENAESACISSAASTTITNIVRGNLTADLTEKQKELSSWFEENIGEGILGLSNEELQAYLNNGQHLPLDILPRIQEFSQLQNELGRLTRRSINISRLTAGVGALIAGASGASINIADGMVSNVGWSGFTADRAEVDDAVAIYDLLTEQNNLRTLRDRLYSPWDLVQLDYIPEEWMPHPNAPTQHITGDQLFVMHTLASMEEFHSEAEADYKEQNKNAVLPYHFGDVNWSELIRMAFREGPQDAINAYIEETESEIREYESQDITVVNREELRMMGNQMQRQFSIYEPIYDAIDQFGAPSLVTRIGAEVTIEAVESVASMGVLIGRALDRSNFGNILTKKTQEEALEIIATESKNKRNRMVALSRTGIPELGVDSDSFTNIDFKLSPNTEIPGVSRPHTGAIDEVFTVESIDEYLGFVKKLYKDNGMEMHPIIERRIAQHLDGGTFTIHDADSFKGIPGLHAEVRAANDILNQVRAGLDYDVSRIQVATYRLNGGEGVLGEPFAACNHCGGILNGFEILTGTH</sequence>
<evidence type="ECO:0000313" key="4">
    <source>
        <dbReference type="EMBL" id="GLS24808.1"/>
    </source>
</evidence>
<proteinExistence type="predicted"/>
<dbReference type="InterPro" id="IPR025157">
    <property type="entry name" value="Hemagglutinin_rpt"/>
</dbReference>
<evidence type="ECO:0000256" key="1">
    <source>
        <dbReference type="SAM" id="Phobius"/>
    </source>
</evidence>
<keyword evidence="2" id="KW-0732">Signal</keyword>
<feature type="signal peptide" evidence="2">
    <location>
        <begin position="1"/>
        <end position="34"/>
    </location>
</feature>
<gene>
    <name evidence="4" type="ORF">GCM10007877_05220</name>
</gene>
<dbReference type="Pfam" id="PF14431">
    <property type="entry name" value="YwqJ-deaminase"/>
    <property type="match status" value="1"/>
</dbReference>
<evidence type="ECO:0000256" key="2">
    <source>
        <dbReference type="SAM" id="SignalP"/>
    </source>
</evidence>
<organism evidence="4 5">
    <name type="scientific">Marinibactrum halimedae</name>
    <dbReference type="NCBI Taxonomy" id="1444977"/>
    <lineage>
        <taxon>Bacteria</taxon>
        <taxon>Pseudomonadati</taxon>
        <taxon>Pseudomonadota</taxon>
        <taxon>Gammaproteobacteria</taxon>
        <taxon>Cellvibrionales</taxon>
        <taxon>Cellvibrionaceae</taxon>
        <taxon>Marinibactrum</taxon>
    </lineage>
</organism>
<dbReference type="EMBL" id="BSPD01000020">
    <property type="protein sequence ID" value="GLS24808.1"/>
    <property type="molecule type" value="Genomic_DNA"/>
</dbReference>